<accession>A0ABN3RLE0</accession>
<dbReference type="SUPFAM" id="SSF56112">
    <property type="entry name" value="Protein kinase-like (PK-like)"/>
    <property type="match status" value="1"/>
</dbReference>
<dbReference type="RefSeq" id="WP_346146033.1">
    <property type="nucleotide sequence ID" value="NZ_BAAATE010000005.1"/>
</dbReference>
<gene>
    <name evidence="2" type="ORF">GCM10010412_024980</name>
</gene>
<sequence>MSIFPSPHLLDLAAELLPGVSLDGARFGGGQFHDVVLLPGAAAVRVARTEAAAASLPRCAELLARLARMDLPFQVPTPLVPVSTIAGRVAVAVSWVDGAAHPRGSGDPAKLRGLLDALASVDLRLVEDVLDEPHAYAGRERWEEILVEEVLPRLPVHVRTEARRRIEAALELDKVTASLVHGDLGGDNVHWSPDGDLVGVLDWDLAQPFDPAVDATCLAWHGWDAVRSAVDGETYRRARVWAETFAIEQVASALANGEPPHVVDRHVESTVRRLERGEH</sequence>
<dbReference type="EMBL" id="BAAATE010000005">
    <property type="protein sequence ID" value="GAA2655567.1"/>
    <property type="molecule type" value="Genomic_DNA"/>
</dbReference>
<name>A0ABN3RLE0_9ACTN</name>
<dbReference type="Gene3D" id="3.90.1200.10">
    <property type="match status" value="1"/>
</dbReference>
<organism evidence="2 3">
    <name type="scientific">Nonomuraea recticatena</name>
    <dbReference type="NCBI Taxonomy" id="46178"/>
    <lineage>
        <taxon>Bacteria</taxon>
        <taxon>Bacillati</taxon>
        <taxon>Actinomycetota</taxon>
        <taxon>Actinomycetes</taxon>
        <taxon>Streptosporangiales</taxon>
        <taxon>Streptosporangiaceae</taxon>
        <taxon>Nonomuraea</taxon>
    </lineage>
</organism>
<evidence type="ECO:0000259" key="1">
    <source>
        <dbReference type="Pfam" id="PF01636"/>
    </source>
</evidence>
<evidence type="ECO:0000313" key="2">
    <source>
        <dbReference type="EMBL" id="GAA2655567.1"/>
    </source>
</evidence>
<dbReference type="InterPro" id="IPR002575">
    <property type="entry name" value="Aminoglycoside_PTrfase"/>
</dbReference>
<reference evidence="2 3" key="1">
    <citation type="journal article" date="2019" name="Int. J. Syst. Evol. Microbiol.">
        <title>The Global Catalogue of Microorganisms (GCM) 10K type strain sequencing project: providing services to taxonomists for standard genome sequencing and annotation.</title>
        <authorList>
            <consortium name="The Broad Institute Genomics Platform"/>
            <consortium name="The Broad Institute Genome Sequencing Center for Infectious Disease"/>
            <person name="Wu L."/>
            <person name="Ma J."/>
        </authorList>
    </citation>
    <scope>NUCLEOTIDE SEQUENCE [LARGE SCALE GENOMIC DNA]</scope>
    <source>
        <strain evidence="2 3">JCM 6835</strain>
    </source>
</reference>
<feature type="domain" description="Aminoglycoside phosphotransferase" evidence="1">
    <location>
        <begin position="27"/>
        <end position="239"/>
    </location>
</feature>
<keyword evidence="3" id="KW-1185">Reference proteome</keyword>
<dbReference type="Proteomes" id="UP001501666">
    <property type="component" value="Unassembled WGS sequence"/>
</dbReference>
<dbReference type="Pfam" id="PF01636">
    <property type="entry name" value="APH"/>
    <property type="match status" value="1"/>
</dbReference>
<comment type="caution">
    <text evidence="2">The sequence shown here is derived from an EMBL/GenBank/DDBJ whole genome shotgun (WGS) entry which is preliminary data.</text>
</comment>
<evidence type="ECO:0000313" key="3">
    <source>
        <dbReference type="Proteomes" id="UP001501666"/>
    </source>
</evidence>
<proteinExistence type="predicted"/>
<dbReference type="InterPro" id="IPR011009">
    <property type="entry name" value="Kinase-like_dom_sf"/>
</dbReference>
<protein>
    <submittedName>
        <fullName evidence="2">Aminoglycoside phosphotransferase family protein</fullName>
    </submittedName>
</protein>